<evidence type="ECO:0000313" key="1">
    <source>
        <dbReference type="EMBL" id="MDY7256500.1"/>
    </source>
</evidence>
<dbReference type="Proteomes" id="UP001292913">
    <property type="component" value="Unassembled WGS sequence"/>
</dbReference>
<dbReference type="RefSeq" id="WP_322019170.1">
    <property type="nucleotide sequence ID" value="NZ_JARZAK010000001.1"/>
</dbReference>
<reference evidence="1 2" key="1">
    <citation type="submission" date="2023-04" db="EMBL/GenBank/DDBJ databases">
        <title>Bacteroides pacosi sp. nov., isolated from the fecal material of an alpaca.</title>
        <authorList>
            <person name="Miller S."/>
            <person name="Hendry M."/>
            <person name="King J."/>
            <person name="Sankaranarayanan K."/>
            <person name="Lawson P.A."/>
        </authorList>
    </citation>
    <scope>NUCLEOTIDE SEQUENCE [LARGE SCALE GENOMIC DNA]</scope>
    <source>
        <strain evidence="1 2">A2-P53</strain>
    </source>
</reference>
<gene>
    <name evidence="1" type="ORF">QHG74_02035</name>
</gene>
<keyword evidence="2" id="KW-1185">Reference proteome</keyword>
<organism evidence="1 2">
    <name type="scientific">Bacteroides vicugnae</name>
    <dbReference type="NCBI Taxonomy" id="3037989"/>
    <lineage>
        <taxon>Bacteria</taxon>
        <taxon>Pseudomonadati</taxon>
        <taxon>Bacteroidota</taxon>
        <taxon>Bacteroidia</taxon>
        <taxon>Bacteroidales</taxon>
        <taxon>Bacteroidaceae</taxon>
        <taxon>Bacteroides</taxon>
    </lineage>
</organism>
<sequence length="65" mass="7490">MEPFIQRIVDEKAELDGRAGKLGEFVKSEKFHSLDSEMQSLMVEQYDVMKRYSVILGKRLALLNA</sequence>
<accession>A0ABU5HJY1</accession>
<dbReference type="EMBL" id="JARZAK010000001">
    <property type="protein sequence ID" value="MDY7256500.1"/>
    <property type="molecule type" value="Genomic_DNA"/>
</dbReference>
<dbReference type="Pfam" id="PF21825">
    <property type="entry name" value="crAss001_48"/>
    <property type="match status" value="1"/>
</dbReference>
<evidence type="ECO:0000313" key="2">
    <source>
        <dbReference type="Proteomes" id="UP001292913"/>
    </source>
</evidence>
<protein>
    <submittedName>
        <fullName evidence="1">Uncharacterized protein</fullName>
    </submittedName>
</protein>
<name>A0ABU5HJY1_9BACE</name>
<proteinExistence type="predicted"/>
<comment type="caution">
    <text evidence="1">The sequence shown here is derived from an EMBL/GenBank/DDBJ whole genome shotgun (WGS) entry which is preliminary data.</text>
</comment>
<dbReference type="InterPro" id="IPR054052">
    <property type="entry name" value="Y16Q-like"/>
</dbReference>